<dbReference type="InterPro" id="IPR007630">
    <property type="entry name" value="RNA_pol_sigma70_r4"/>
</dbReference>
<dbReference type="CDD" id="cd06171">
    <property type="entry name" value="Sigma70_r4"/>
    <property type="match status" value="1"/>
</dbReference>
<keyword evidence="3" id="KW-1185">Reference proteome</keyword>
<evidence type="ECO:0000313" key="3">
    <source>
        <dbReference type="Proteomes" id="UP001310386"/>
    </source>
</evidence>
<dbReference type="SUPFAM" id="SSF88659">
    <property type="entry name" value="Sigma3 and sigma4 domains of RNA polymerase sigma factors"/>
    <property type="match status" value="1"/>
</dbReference>
<gene>
    <name evidence="2" type="ORF">VF724_00190</name>
</gene>
<sequence>MHKEHLISQTQKLNPNYRIILEMRWKQELTYKEIADEPGTTEDIIRQKLNRARKNLTAYLMRYLRTRLKKPRKCRFLILILFGNRCKTDWNANERNI</sequence>
<dbReference type="EMBL" id="JAYJLD010000001">
    <property type="protein sequence ID" value="MEB3100086.1"/>
    <property type="molecule type" value="Genomic_DNA"/>
</dbReference>
<evidence type="ECO:0000313" key="2">
    <source>
        <dbReference type="EMBL" id="MEB3100086.1"/>
    </source>
</evidence>
<name>A0ABU5ZFL1_9BACL</name>
<evidence type="ECO:0000259" key="1">
    <source>
        <dbReference type="Pfam" id="PF04545"/>
    </source>
</evidence>
<dbReference type="Proteomes" id="UP001310386">
    <property type="component" value="Unassembled WGS sequence"/>
</dbReference>
<organism evidence="2 3">
    <name type="scientific">Ferviditalea candida</name>
    <dbReference type="NCBI Taxonomy" id="3108399"/>
    <lineage>
        <taxon>Bacteria</taxon>
        <taxon>Bacillati</taxon>
        <taxon>Bacillota</taxon>
        <taxon>Bacilli</taxon>
        <taxon>Bacillales</taxon>
        <taxon>Paenibacillaceae</taxon>
        <taxon>Ferviditalea</taxon>
    </lineage>
</organism>
<dbReference type="Gene3D" id="1.10.10.10">
    <property type="entry name" value="Winged helix-like DNA-binding domain superfamily/Winged helix DNA-binding domain"/>
    <property type="match status" value="1"/>
</dbReference>
<dbReference type="InterPro" id="IPR036388">
    <property type="entry name" value="WH-like_DNA-bd_sf"/>
</dbReference>
<accession>A0ABU5ZFL1</accession>
<dbReference type="InterPro" id="IPR013324">
    <property type="entry name" value="RNA_pol_sigma_r3/r4-like"/>
</dbReference>
<dbReference type="RefSeq" id="WP_371752201.1">
    <property type="nucleotide sequence ID" value="NZ_JAYJLD010000001.1"/>
</dbReference>
<protein>
    <submittedName>
        <fullName evidence="2">Sigma factor-like helix-turn-helix DNA-binding protein</fullName>
    </submittedName>
</protein>
<comment type="caution">
    <text evidence="2">The sequence shown here is derived from an EMBL/GenBank/DDBJ whole genome shotgun (WGS) entry which is preliminary data.</text>
</comment>
<proteinExistence type="predicted"/>
<feature type="domain" description="RNA polymerase sigma-70 region 4" evidence="1">
    <location>
        <begin position="11"/>
        <end position="56"/>
    </location>
</feature>
<dbReference type="Pfam" id="PF04545">
    <property type="entry name" value="Sigma70_r4"/>
    <property type="match status" value="1"/>
</dbReference>
<reference evidence="2" key="1">
    <citation type="submission" date="2023-12" db="EMBL/GenBank/DDBJ databases">
        <title>Fervidustalea candida gen. nov., sp. nov., a novel member of the family Paenibacillaceae isolated from a geothermal area.</title>
        <authorList>
            <person name="Li W.-J."/>
            <person name="Jiao J.-Y."/>
            <person name="Chen Y."/>
        </authorList>
    </citation>
    <scope>NUCLEOTIDE SEQUENCE</scope>
    <source>
        <strain evidence="2">SYSU GA230002</strain>
    </source>
</reference>